<gene>
    <name evidence="6" type="ORF">Purlil1_13235</name>
</gene>
<dbReference type="PROSITE" id="PS50217">
    <property type="entry name" value="BZIP"/>
    <property type="match status" value="1"/>
</dbReference>
<dbReference type="SUPFAM" id="SSF57959">
    <property type="entry name" value="Leucine zipper domain"/>
    <property type="match status" value="1"/>
</dbReference>
<proteinExistence type="predicted"/>
<comment type="caution">
    <text evidence="6">The sequence shown here is derived from an EMBL/GenBank/DDBJ whole genome shotgun (WGS) entry which is preliminary data.</text>
</comment>
<dbReference type="PANTHER" id="PTHR23351">
    <property type="entry name" value="FOS TRANSCRIPTION FACTOR-RELATED"/>
    <property type="match status" value="1"/>
</dbReference>
<accession>A0ABR0BEK3</accession>
<dbReference type="Pfam" id="PF07716">
    <property type="entry name" value="bZIP_2"/>
    <property type="match status" value="1"/>
</dbReference>
<evidence type="ECO:0000313" key="6">
    <source>
        <dbReference type="EMBL" id="KAK4072828.1"/>
    </source>
</evidence>
<feature type="region of interest" description="Disordered" evidence="4">
    <location>
        <begin position="1"/>
        <end position="35"/>
    </location>
</feature>
<reference evidence="6 7" key="1">
    <citation type="journal article" date="2024" name="Microbiol. Resour. Announc.">
        <title>Genome annotations for the ascomycete fungi Trichoderma harzianum, Trichoderma aggressivum, and Purpureocillium lilacinum.</title>
        <authorList>
            <person name="Beijen E.P.W."/>
            <person name="Ohm R.A."/>
        </authorList>
    </citation>
    <scope>NUCLEOTIDE SEQUENCE [LARGE SCALE GENOMIC DNA]</scope>
    <source>
        <strain evidence="6 7">CBS 150709</strain>
    </source>
</reference>
<dbReference type="EMBL" id="JAWRVI010000186">
    <property type="protein sequence ID" value="KAK4072828.1"/>
    <property type="molecule type" value="Genomic_DNA"/>
</dbReference>
<dbReference type="Proteomes" id="UP001287286">
    <property type="component" value="Unassembled WGS sequence"/>
</dbReference>
<feature type="compositionally biased region" description="Basic residues" evidence="4">
    <location>
        <begin position="141"/>
        <end position="150"/>
    </location>
</feature>
<feature type="compositionally biased region" description="Low complexity" evidence="4">
    <location>
        <begin position="151"/>
        <end position="168"/>
    </location>
</feature>
<feature type="compositionally biased region" description="Basic and acidic residues" evidence="4">
    <location>
        <begin position="198"/>
        <end position="218"/>
    </location>
</feature>
<dbReference type="InterPro" id="IPR004827">
    <property type="entry name" value="bZIP"/>
</dbReference>
<name>A0ABR0BEK3_PURLI</name>
<evidence type="ECO:0000256" key="1">
    <source>
        <dbReference type="ARBA" id="ARBA00023015"/>
    </source>
</evidence>
<evidence type="ECO:0000256" key="3">
    <source>
        <dbReference type="ARBA" id="ARBA00023163"/>
    </source>
</evidence>
<dbReference type="InterPro" id="IPR000837">
    <property type="entry name" value="AP-1"/>
</dbReference>
<protein>
    <submittedName>
        <fullName evidence="6">Transcriptional regulator family: bZIP</fullName>
    </submittedName>
</protein>
<evidence type="ECO:0000256" key="2">
    <source>
        <dbReference type="ARBA" id="ARBA00023125"/>
    </source>
</evidence>
<keyword evidence="2" id="KW-0238">DNA-binding</keyword>
<feature type="region of interest" description="Disordered" evidence="4">
    <location>
        <begin position="124"/>
        <end position="218"/>
    </location>
</feature>
<keyword evidence="1" id="KW-0805">Transcription regulation</keyword>
<dbReference type="Gene3D" id="1.20.5.170">
    <property type="match status" value="1"/>
</dbReference>
<evidence type="ECO:0000313" key="7">
    <source>
        <dbReference type="Proteomes" id="UP001287286"/>
    </source>
</evidence>
<feature type="domain" description="BZIP" evidence="5">
    <location>
        <begin position="186"/>
        <end position="249"/>
    </location>
</feature>
<dbReference type="PANTHER" id="PTHR23351:SF24">
    <property type="entry name" value="ACTIVATING TRANSCRIPTION FACTOR 3-RELATED"/>
    <property type="match status" value="1"/>
</dbReference>
<keyword evidence="7" id="KW-1185">Reference proteome</keyword>
<dbReference type="SMART" id="SM00338">
    <property type="entry name" value="BRLZ"/>
    <property type="match status" value="1"/>
</dbReference>
<sequence length="277" mass="30094">MGMDTTLLVPSGPFGLRPLNSDKAVSSNQQGGGQNGAVYSVGNGLKMELQSLPLSTDVLGENDVSLRRIDGIMADLDASKYAMGWCSNNGMQIPNPYYTPSNGNAMGNRSSTSNESNFQENAAIDSAPSSESFSPRAKPTTAKKRGRPRKAQPSAKAAAISKADASFRARCRTSSKGNAVASGSDDPKALRVRKRNRLAADKCRSRRRQEEDKLKSQHHNLERDHVRLSGAISELKAETYLLKNMLMNHGSCDCRLIQNYLKESASKWVANKRNAST</sequence>
<evidence type="ECO:0000256" key="4">
    <source>
        <dbReference type="SAM" id="MobiDB-lite"/>
    </source>
</evidence>
<organism evidence="6 7">
    <name type="scientific">Purpureocillium lilacinum</name>
    <name type="common">Paecilomyces lilacinus</name>
    <dbReference type="NCBI Taxonomy" id="33203"/>
    <lineage>
        <taxon>Eukaryota</taxon>
        <taxon>Fungi</taxon>
        <taxon>Dikarya</taxon>
        <taxon>Ascomycota</taxon>
        <taxon>Pezizomycotina</taxon>
        <taxon>Sordariomycetes</taxon>
        <taxon>Hypocreomycetidae</taxon>
        <taxon>Hypocreales</taxon>
        <taxon>Ophiocordycipitaceae</taxon>
        <taxon>Purpureocillium</taxon>
    </lineage>
</organism>
<dbReference type="InterPro" id="IPR046347">
    <property type="entry name" value="bZIP_sf"/>
</dbReference>
<evidence type="ECO:0000259" key="5">
    <source>
        <dbReference type="PROSITE" id="PS50217"/>
    </source>
</evidence>
<dbReference type="CDD" id="cd14687">
    <property type="entry name" value="bZIP_ATF2"/>
    <property type="match status" value="1"/>
</dbReference>
<keyword evidence="3" id="KW-0804">Transcription</keyword>